<keyword evidence="2" id="KW-1185">Reference proteome</keyword>
<evidence type="ECO:0000313" key="1">
    <source>
        <dbReference type="EMBL" id="CAH1987333.1"/>
    </source>
</evidence>
<feature type="non-terminal residue" evidence="1">
    <location>
        <position position="170"/>
    </location>
</feature>
<dbReference type="Proteomes" id="UP001152888">
    <property type="component" value="Unassembled WGS sequence"/>
</dbReference>
<dbReference type="EMBL" id="CAKOFQ010007017">
    <property type="protein sequence ID" value="CAH1987333.1"/>
    <property type="molecule type" value="Genomic_DNA"/>
</dbReference>
<gene>
    <name evidence="1" type="ORF">ACAOBT_LOCUS17792</name>
</gene>
<protein>
    <submittedName>
        <fullName evidence="1">Uncharacterized protein</fullName>
    </submittedName>
</protein>
<name>A0A9P0L897_ACAOB</name>
<organism evidence="1 2">
    <name type="scientific">Acanthoscelides obtectus</name>
    <name type="common">Bean weevil</name>
    <name type="synonym">Bruchus obtectus</name>
    <dbReference type="NCBI Taxonomy" id="200917"/>
    <lineage>
        <taxon>Eukaryota</taxon>
        <taxon>Metazoa</taxon>
        <taxon>Ecdysozoa</taxon>
        <taxon>Arthropoda</taxon>
        <taxon>Hexapoda</taxon>
        <taxon>Insecta</taxon>
        <taxon>Pterygota</taxon>
        <taxon>Neoptera</taxon>
        <taxon>Endopterygota</taxon>
        <taxon>Coleoptera</taxon>
        <taxon>Polyphaga</taxon>
        <taxon>Cucujiformia</taxon>
        <taxon>Chrysomeloidea</taxon>
        <taxon>Chrysomelidae</taxon>
        <taxon>Bruchinae</taxon>
        <taxon>Bruchini</taxon>
        <taxon>Acanthoscelides</taxon>
    </lineage>
</organism>
<accession>A0A9P0L897</accession>
<sequence>FREVSPSSIAKFILNRYIDAEECRHIKRFSDLILNFSRYEQNFDRFLFTVPNKLYKGITLMWKRSARQFSTRVVALKFLFLNYKRASVLGWRDEVFCDKSLFFIGTYSRQPQKRRREQRKAIIVFLNKELGRKPDKCSRFVGVKAVWNEIRDRSSDNHRTLEIPPSQVTF</sequence>
<reference evidence="1" key="1">
    <citation type="submission" date="2022-03" db="EMBL/GenBank/DDBJ databases">
        <authorList>
            <person name="Sayadi A."/>
        </authorList>
    </citation>
    <scope>NUCLEOTIDE SEQUENCE</scope>
</reference>
<dbReference type="AlphaFoldDB" id="A0A9P0L897"/>
<proteinExistence type="predicted"/>
<comment type="caution">
    <text evidence="1">The sequence shown here is derived from an EMBL/GenBank/DDBJ whole genome shotgun (WGS) entry which is preliminary data.</text>
</comment>
<evidence type="ECO:0000313" key="2">
    <source>
        <dbReference type="Proteomes" id="UP001152888"/>
    </source>
</evidence>